<gene>
    <name evidence="2" type="ORF">MU9_2470</name>
</gene>
<feature type="transmembrane region" description="Helical" evidence="1">
    <location>
        <begin position="6"/>
        <end position="28"/>
    </location>
</feature>
<reference evidence="2 3" key="1">
    <citation type="journal article" date="2012" name="BMC Genomics">
        <title>Whole-genome sequencing and identification of Morganella morganii KT pathogenicity-related genes.</title>
        <authorList>
            <person name="Chen Y.T."/>
            <person name="Peng H.L."/>
            <person name="Shia W.C."/>
            <person name="Hsu F.R."/>
            <person name="Ken C.F."/>
            <person name="Tsao Y.M."/>
            <person name="Chen C.H."/>
            <person name="Liu C.E."/>
            <person name="Hsieh M.F."/>
            <person name="Chen H.C."/>
            <person name="Tang C.Y."/>
            <person name="Ku T.H."/>
        </authorList>
    </citation>
    <scope>NUCLEOTIDE SEQUENCE [LARGE SCALE GENOMIC DNA]</scope>
    <source>
        <strain evidence="2 3">KT</strain>
    </source>
</reference>
<proteinExistence type="predicted"/>
<keyword evidence="1" id="KW-0472">Membrane</keyword>
<accession>M1RM59</accession>
<evidence type="ECO:0000256" key="1">
    <source>
        <dbReference type="SAM" id="Phobius"/>
    </source>
</evidence>
<keyword evidence="1" id="KW-1133">Transmembrane helix</keyword>
<evidence type="ECO:0000313" key="2">
    <source>
        <dbReference type="EMBL" id="AGG31515.1"/>
    </source>
</evidence>
<organism evidence="2 3">
    <name type="scientific">Morganella morganii subsp. morganii KT</name>
    <dbReference type="NCBI Taxonomy" id="1124991"/>
    <lineage>
        <taxon>Bacteria</taxon>
        <taxon>Pseudomonadati</taxon>
        <taxon>Pseudomonadota</taxon>
        <taxon>Gammaproteobacteria</taxon>
        <taxon>Enterobacterales</taxon>
        <taxon>Morganellaceae</taxon>
        <taxon>Morganella</taxon>
    </lineage>
</organism>
<keyword evidence="3" id="KW-1185">Reference proteome</keyword>
<dbReference type="AlphaFoldDB" id="M1RM59"/>
<protein>
    <submittedName>
        <fullName evidence="2">Uncharacterized protein</fullName>
    </submittedName>
</protein>
<evidence type="ECO:0000313" key="3">
    <source>
        <dbReference type="Proteomes" id="UP000011834"/>
    </source>
</evidence>
<keyword evidence="1" id="KW-0812">Transmembrane</keyword>
<name>M1RM59_MORMO</name>
<dbReference type="Proteomes" id="UP000011834">
    <property type="component" value="Chromosome"/>
</dbReference>
<dbReference type="HOGENOM" id="CLU_3404397_0_0_6"/>
<dbReference type="KEGG" id="mmk:MU9_2470"/>
<sequence length="30" mass="3258">MEAFALLPLITATIPGGIFFLPVTFMFISV</sequence>
<dbReference type="EMBL" id="CP004345">
    <property type="protein sequence ID" value="AGG31515.1"/>
    <property type="molecule type" value="Genomic_DNA"/>
</dbReference>